<dbReference type="Pfam" id="PF00083">
    <property type="entry name" value="Sugar_tr"/>
    <property type="match status" value="1"/>
</dbReference>
<dbReference type="PANTHER" id="PTHR48020">
    <property type="entry name" value="PROTON MYO-INOSITOL COTRANSPORTER"/>
    <property type="match status" value="1"/>
</dbReference>
<dbReference type="PROSITE" id="PS00216">
    <property type="entry name" value="SUGAR_TRANSPORT_1"/>
    <property type="match status" value="2"/>
</dbReference>
<dbReference type="GO" id="GO:0022857">
    <property type="term" value="F:transmembrane transporter activity"/>
    <property type="evidence" value="ECO:0007669"/>
    <property type="project" value="InterPro"/>
</dbReference>
<dbReference type="CDD" id="cd17359">
    <property type="entry name" value="MFS_XylE_like"/>
    <property type="match status" value="1"/>
</dbReference>
<evidence type="ECO:0000313" key="11">
    <source>
        <dbReference type="EMBL" id="MCP0888072.1"/>
    </source>
</evidence>
<proteinExistence type="inferred from homology"/>
<keyword evidence="3 8" id="KW-0813">Transport</keyword>
<dbReference type="InterPro" id="IPR003663">
    <property type="entry name" value="Sugar/inositol_transpt"/>
</dbReference>
<dbReference type="NCBIfam" id="TIGR00879">
    <property type="entry name" value="SP"/>
    <property type="match status" value="1"/>
</dbReference>
<comment type="similarity">
    <text evidence="2 8">Belongs to the major facilitator superfamily. Sugar transporter (TC 2.A.1.1) family.</text>
</comment>
<evidence type="ECO:0000256" key="2">
    <source>
        <dbReference type="ARBA" id="ARBA00010992"/>
    </source>
</evidence>
<gene>
    <name evidence="11" type="ORF">LB941_12100</name>
</gene>
<feature type="transmembrane region" description="Helical" evidence="9">
    <location>
        <begin position="362"/>
        <end position="386"/>
    </location>
</feature>
<feature type="transmembrane region" description="Helical" evidence="9">
    <location>
        <begin position="334"/>
        <end position="356"/>
    </location>
</feature>
<dbReference type="InterPro" id="IPR047984">
    <property type="entry name" value="XylE-like"/>
</dbReference>
<evidence type="ECO:0000256" key="8">
    <source>
        <dbReference type="RuleBase" id="RU003346"/>
    </source>
</evidence>
<dbReference type="InterPro" id="IPR005828">
    <property type="entry name" value="MFS_sugar_transport-like"/>
</dbReference>
<evidence type="ECO:0000256" key="5">
    <source>
        <dbReference type="ARBA" id="ARBA00022692"/>
    </source>
</evidence>
<feature type="transmembrane region" description="Helical" evidence="9">
    <location>
        <begin position="430"/>
        <end position="447"/>
    </location>
</feature>
<feature type="transmembrane region" description="Helical" evidence="9">
    <location>
        <begin position="89"/>
        <end position="108"/>
    </location>
</feature>
<dbReference type="FunFam" id="1.20.1250.20:FF:000134">
    <property type="entry name" value="MFS sugar transporter protein"/>
    <property type="match status" value="1"/>
</dbReference>
<evidence type="ECO:0000313" key="12">
    <source>
        <dbReference type="Proteomes" id="UP001139006"/>
    </source>
</evidence>
<dbReference type="RefSeq" id="WP_253362240.1">
    <property type="nucleotide sequence ID" value="NZ_JAIULA010000038.1"/>
</dbReference>
<sequence>MENQHINSDNENEHNGYLTLVSWITGMGALLFGYNTAVVNGSLDFMSKSSQLGLSAWAQGVVSSGLTLGAAFGAVFGGPLSDKIGRKKLLIWLGVIFTIFGLACGLAPNTTTLIICRFILGLAVGAASGTVPVYLAEIAPAAKRGKMVSMNQFLIVFGQFLVFGINAILGNLFGSNAGIWRVMLSLASIPGIALWIGMYAMPESPRWLASKNLFAEALKVLYRIRSKAQAELELQEIKENAEKEKEAQAEAASWKDFKKNWIIQICITGGMLGIIQQFAGINSIMYYGSQVLHDAGFASSAALIANVANGVFSCIGAIVGMYTVDKLGRKKLELIGLIFCAISLVVVGLIKSYAATASWTPYTIMIIILVYIVIDQGTLGPVTWLLNSEIFPSRYRGLGTGITIFTLWFANFIVGLLFPVLMAALGLANVFYIFAVCCVLGAIFVAARVPETKGVNLEDIESFFRARYDKEYTGKSKI</sequence>
<dbReference type="PRINTS" id="PR00171">
    <property type="entry name" value="SUGRTRNSPORT"/>
</dbReference>
<dbReference type="InterPro" id="IPR050814">
    <property type="entry name" value="Myo-inositol_Transporter"/>
</dbReference>
<evidence type="ECO:0000256" key="3">
    <source>
        <dbReference type="ARBA" id="ARBA00022448"/>
    </source>
</evidence>
<dbReference type="InterPro" id="IPR036259">
    <property type="entry name" value="MFS_trans_sf"/>
</dbReference>
<dbReference type="AlphaFoldDB" id="A0A9X2JMG8"/>
<evidence type="ECO:0000256" key="7">
    <source>
        <dbReference type="ARBA" id="ARBA00023136"/>
    </source>
</evidence>
<feature type="transmembrane region" description="Helical" evidence="9">
    <location>
        <begin position="148"/>
        <end position="173"/>
    </location>
</feature>
<comment type="caution">
    <text evidence="11">The sequence shown here is derived from an EMBL/GenBank/DDBJ whole genome shotgun (WGS) entry which is preliminary data.</text>
</comment>
<feature type="transmembrane region" description="Helical" evidence="9">
    <location>
        <begin position="16"/>
        <end position="34"/>
    </location>
</feature>
<feature type="transmembrane region" description="Helical" evidence="9">
    <location>
        <begin position="179"/>
        <end position="201"/>
    </location>
</feature>
<feature type="transmembrane region" description="Helical" evidence="9">
    <location>
        <begin position="114"/>
        <end position="136"/>
    </location>
</feature>
<comment type="subcellular location">
    <subcellularLocation>
        <location evidence="1">Cell membrane</location>
        <topology evidence="1">Multi-pass membrane protein</topology>
    </subcellularLocation>
</comment>
<reference evidence="11 12" key="1">
    <citation type="journal article" date="2023" name="Int. J. Syst. Evol. Microbiol.">
        <title>Ligilactobacillus ubinensis sp. nov., a novel species isolated from the wild ferment of a durian fruit (Durio zibethinus).</title>
        <authorList>
            <person name="Heng Y.C."/>
            <person name="Menon N."/>
            <person name="Chen B."/>
            <person name="Loo B.Z.L."/>
            <person name="Wong G.W.J."/>
            <person name="Lim A.C.H."/>
            <person name="Silvaraju S."/>
            <person name="Kittelmann S."/>
        </authorList>
    </citation>
    <scope>NUCLEOTIDE SEQUENCE [LARGE SCALE GENOMIC DNA]</scope>
    <source>
        <strain evidence="11 12">WILCCON 0076</strain>
    </source>
</reference>
<name>A0A9X2JMG8_9LACO</name>
<evidence type="ECO:0000256" key="1">
    <source>
        <dbReference type="ARBA" id="ARBA00004651"/>
    </source>
</evidence>
<keyword evidence="6 9" id="KW-1133">Transmembrane helix</keyword>
<evidence type="ECO:0000256" key="4">
    <source>
        <dbReference type="ARBA" id="ARBA00022475"/>
    </source>
</evidence>
<dbReference type="SUPFAM" id="SSF103473">
    <property type="entry name" value="MFS general substrate transporter"/>
    <property type="match status" value="1"/>
</dbReference>
<dbReference type="InterPro" id="IPR020846">
    <property type="entry name" value="MFS_dom"/>
</dbReference>
<dbReference type="Proteomes" id="UP001139006">
    <property type="component" value="Unassembled WGS sequence"/>
</dbReference>
<protein>
    <submittedName>
        <fullName evidence="11">Sugar porter family MFS transporter</fullName>
    </submittedName>
</protein>
<keyword evidence="7 9" id="KW-0472">Membrane</keyword>
<evidence type="ECO:0000256" key="6">
    <source>
        <dbReference type="ARBA" id="ARBA00022989"/>
    </source>
</evidence>
<feature type="transmembrane region" description="Helical" evidence="9">
    <location>
        <begin position="261"/>
        <end position="281"/>
    </location>
</feature>
<dbReference type="PROSITE" id="PS50850">
    <property type="entry name" value="MFS"/>
    <property type="match status" value="1"/>
</dbReference>
<dbReference type="GO" id="GO:0005886">
    <property type="term" value="C:plasma membrane"/>
    <property type="evidence" value="ECO:0007669"/>
    <property type="project" value="UniProtKB-SubCell"/>
</dbReference>
<organism evidence="11 12">
    <name type="scientific">Ligilactobacillus ubinensis</name>
    <dbReference type="NCBI Taxonomy" id="2876789"/>
    <lineage>
        <taxon>Bacteria</taxon>
        <taxon>Bacillati</taxon>
        <taxon>Bacillota</taxon>
        <taxon>Bacilli</taxon>
        <taxon>Lactobacillales</taxon>
        <taxon>Lactobacillaceae</taxon>
        <taxon>Ligilactobacillus</taxon>
    </lineage>
</organism>
<evidence type="ECO:0000259" key="10">
    <source>
        <dbReference type="PROSITE" id="PS50850"/>
    </source>
</evidence>
<dbReference type="Gene3D" id="1.20.1250.20">
    <property type="entry name" value="MFS general substrate transporter like domains"/>
    <property type="match status" value="1"/>
</dbReference>
<accession>A0A9X2JMG8</accession>
<dbReference type="PANTHER" id="PTHR48020:SF12">
    <property type="entry name" value="PROTON MYO-INOSITOL COTRANSPORTER"/>
    <property type="match status" value="1"/>
</dbReference>
<feature type="domain" description="Major facilitator superfamily (MFS) profile" evidence="10">
    <location>
        <begin position="21"/>
        <end position="453"/>
    </location>
</feature>
<feature type="transmembrane region" description="Helical" evidence="9">
    <location>
        <begin position="301"/>
        <end position="322"/>
    </location>
</feature>
<feature type="transmembrane region" description="Helical" evidence="9">
    <location>
        <begin position="54"/>
        <end position="77"/>
    </location>
</feature>
<dbReference type="EMBL" id="JAIULA010000038">
    <property type="protein sequence ID" value="MCP0888072.1"/>
    <property type="molecule type" value="Genomic_DNA"/>
</dbReference>
<keyword evidence="4" id="KW-1003">Cell membrane</keyword>
<dbReference type="InterPro" id="IPR005829">
    <property type="entry name" value="Sugar_transporter_CS"/>
</dbReference>
<feature type="transmembrane region" description="Helical" evidence="9">
    <location>
        <begin position="398"/>
        <end position="424"/>
    </location>
</feature>
<dbReference type="PROSITE" id="PS00217">
    <property type="entry name" value="SUGAR_TRANSPORT_2"/>
    <property type="match status" value="1"/>
</dbReference>
<keyword evidence="5 9" id="KW-0812">Transmembrane</keyword>
<evidence type="ECO:0000256" key="9">
    <source>
        <dbReference type="SAM" id="Phobius"/>
    </source>
</evidence>
<keyword evidence="12" id="KW-1185">Reference proteome</keyword>